<evidence type="ECO:0000256" key="1">
    <source>
        <dbReference type="SAM" id="Phobius"/>
    </source>
</evidence>
<keyword evidence="3" id="KW-1185">Reference proteome</keyword>
<dbReference type="Proteomes" id="UP000751190">
    <property type="component" value="Unassembled WGS sequence"/>
</dbReference>
<dbReference type="OrthoDB" id="273823at2759"/>
<organism evidence="2 3">
    <name type="scientific">Diacronema lutheri</name>
    <name type="common">Unicellular marine alga</name>
    <name type="synonym">Monochrysis lutheri</name>
    <dbReference type="NCBI Taxonomy" id="2081491"/>
    <lineage>
        <taxon>Eukaryota</taxon>
        <taxon>Haptista</taxon>
        <taxon>Haptophyta</taxon>
        <taxon>Pavlovophyceae</taxon>
        <taxon>Pavlovales</taxon>
        <taxon>Pavlovaceae</taxon>
        <taxon>Diacronema</taxon>
    </lineage>
</organism>
<keyword evidence="1" id="KW-0472">Membrane</keyword>
<sequence length="502" mass="52456">MSTAAEWHSAAQLPRPGRPRRRALVALATGGACVLATLTFAFLSRGPSPQRSAADGVVKPTAPVPQPYDYDDDAEYGVEKFDTAAANTADYEAAPACGHCMWARCRTNRCGQWFPDNQPDGYARNFCMCGCCRRQCGFPRFCHAGVPYISEGWRTRVTTLALSGSPLLLPAQTAVSDDGATLYVADELGHSVRSVDMATGEVRTLAGTGEMGAEDGTGTAATFRNPRGLARIPGSSPAKLVVADTGNNRLRLLTLGDGGGAPSVTTLAGSGEEDIADGFGTNSAFAFPKGLAATDAFVLVADSGNDAIRMVTFDDRLTTTVAGEYEQPPHDGPLDGLGSAARFSQPTGIALSADESRAFVADAGNNAIRAIDMVSFEVTTLAGTGKHGVAEGHDSSFFVPSDLALHADGEHLQLVDSKNRLVRMLDLRRCDSAGRKCYTSASAGFPGVPGAADGVGPAARFGLANAISALPDSNVDEARFAVSDGELKSIRLVTISRKDERA</sequence>
<protein>
    <recommendedName>
        <fullName evidence="4">NHL repeat containing protein</fullName>
    </recommendedName>
</protein>
<keyword evidence="1" id="KW-1133">Transmembrane helix</keyword>
<dbReference type="SUPFAM" id="SSF63825">
    <property type="entry name" value="YWTD domain"/>
    <property type="match status" value="1"/>
</dbReference>
<accession>A0A8J5XDX8</accession>
<evidence type="ECO:0008006" key="4">
    <source>
        <dbReference type="Google" id="ProtNLM"/>
    </source>
</evidence>
<dbReference type="PANTHER" id="PTHR46388">
    <property type="entry name" value="NHL REPEAT-CONTAINING PROTEIN 2"/>
    <property type="match status" value="1"/>
</dbReference>
<dbReference type="EMBL" id="JAGTXO010000023">
    <property type="protein sequence ID" value="KAG8461952.1"/>
    <property type="molecule type" value="Genomic_DNA"/>
</dbReference>
<dbReference type="PANTHER" id="PTHR46388:SF2">
    <property type="entry name" value="NHL REPEAT-CONTAINING PROTEIN 2"/>
    <property type="match status" value="1"/>
</dbReference>
<keyword evidence="1" id="KW-0812">Transmembrane</keyword>
<name>A0A8J5XDX8_DIALT</name>
<gene>
    <name evidence="2" type="ORF">KFE25_013971</name>
</gene>
<reference evidence="2" key="1">
    <citation type="submission" date="2021-05" db="EMBL/GenBank/DDBJ databases">
        <title>The genome of the haptophyte Pavlova lutheri (Diacronema luteri, Pavlovales) - a model for lipid biosynthesis in eukaryotic algae.</title>
        <authorList>
            <person name="Hulatt C.J."/>
            <person name="Posewitz M.C."/>
        </authorList>
    </citation>
    <scope>NUCLEOTIDE SEQUENCE</scope>
    <source>
        <strain evidence="2">NIVA-4/92</strain>
    </source>
</reference>
<feature type="transmembrane region" description="Helical" evidence="1">
    <location>
        <begin position="23"/>
        <end position="43"/>
    </location>
</feature>
<evidence type="ECO:0000313" key="3">
    <source>
        <dbReference type="Proteomes" id="UP000751190"/>
    </source>
</evidence>
<dbReference type="InterPro" id="IPR011042">
    <property type="entry name" value="6-blade_b-propeller_TolB-like"/>
</dbReference>
<evidence type="ECO:0000313" key="2">
    <source>
        <dbReference type="EMBL" id="KAG8461952.1"/>
    </source>
</evidence>
<comment type="caution">
    <text evidence="2">The sequence shown here is derived from an EMBL/GenBank/DDBJ whole genome shotgun (WGS) entry which is preliminary data.</text>
</comment>
<dbReference type="AlphaFoldDB" id="A0A8J5XDX8"/>
<proteinExistence type="predicted"/>
<dbReference type="Gene3D" id="2.120.10.30">
    <property type="entry name" value="TolB, C-terminal domain"/>
    <property type="match status" value="3"/>
</dbReference>